<gene>
    <name evidence="2" type="primary">LOC111594774</name>
</gene>
<proteinExistence type="predicted"/>
<evidence type="ECO:0000313" key="2">
    <source>
        <dbReference type="RefSeq" id="XP_023163991.2"/>
    </source>
</evidence>
<protein>
    <submittedName>
        <fullName evidence="2">Uncharacterized protein LOC111594774</fullName>
    </submittedName>
</protein>
<evidence type="ECO:0000313" key="1">
    <source>
        <dbReference type="Proteomes" id="UP000504633"/>
    </source>
</evidence>
<keyword evidence="1" id="KW-1185">Reference proteome</keyword>
<dbReference type="GeneID" id="111594774"/>
<dbReference type="Proteomes" id="UP000504633">
    <property type="component" value="Unplaced"/>
</dbReference>
<dbReference type="OMA" id="MCCCTPN"/>
<name>A0A6J1LHH9_DROHY</name>
<dbReference type="AlphaFoldDB" id="A0A6J1LHH9"/>
<accession>A0A6J1LHH9</accession>
<dbReference type="KEGG" id="dhe:111594774"/>
<organism evidence="1 2">
    <name type="scientific">Drosophila hydei</name>
    <name type="common">Fruit fly</name>
    <dbReference type="NCBI Taxonomy" id="7224"/>
    <lineage>
        <taxon>Eukaryota</taxon>
        <taxon>Metazoa</taxon>
        <taxon>Ecdysozoa</taxon>
        <taxon>Arthropoda</taxon>
        <taxon>Hexapoda</taxon>
        <taxon>Insecta</taxon>
        <taxon>Pterygota</taxon>
        <taxon>Neoptera</taxon>
        <taxon>Endopterygota</taxon>
        <taxon>Diptera</taxon>
        <taxon>Brachycera</taxon>
        <taxon>Muscomorpha</taxon>
        <taxon>Ephydroidea</taxon>
        <taxon>Drosophilidae</taxon>
        <taxon>Drosophila</taxon>
    </lineage>
</organism>
<dbReference type="RefSeq" id="XP_023163991.2">
    <property type="nucleotide sequence ID" value="XM_023308223.2"/>
</dbReference>
<reference evidence="2" key="1">
    <citation type="submission" date="2025-08" db="UniProtKB">
        <authorList>
            <consortium name="RefSeq"/>
        </authorList>
    </citation>
    <scope>IDENTIFICATION</scope>
    <source>
        <strain evidence="2">15085-1641.00</strain>
        <tissue evidence="2">Whole body</tissue>
    </source>
</reference>
<sequence>MAFRATSSAIVVDSLIAELVQEVICDDDLLTKESNHVKTGPCQRLFDIFGITQCGQQDNDDNVKIEVAQLDHLMAEECTETPSPMNASSGYQANTQNQKWHSWLPQALAADCSEDELEIYRCQQKSVKPSTNIACQTEQPRIRKRHHLPTTTTTTIEDLPIRGVPAPCELSRQTLFIDAMSAPTPSLQSRPPLADRFCYMLTDFASALYCSLAIMCCCTPSMFR</sequence>
<dbReference type="OrthoDB" id="7841060at2759"/>